<dbReference type="SUPFAM" id="SSF52317">
    <property type="entry name" value="Class I glutamine amidotransferase-like"/>
    <property type="match status" value="1"/>
</dbReference>
<feature type="domain" description="Glutamine amidotransferase" evidence="1">
    <location>
        <begin position="26"/>
        <end position="156"/>
    </location>
</feature>
<dbReference type="PROSITE" id="PS51273">
    <property type="entry name" value="GATASE_TYPE_1"/>
    <property type="match status" value="1"/>
</dbReference>
<protein>
    <submittedName>
        <fullName evidence="2">Type 1 glutamine amidotransferase</fullName>
    </submittedName>
</protein>
<dbReference type="RefSeq" id="WP_243309771.1">
    <property type="nucleotide sequence ID" value="NZ_JALGBI010000004.1"/>
</dbReference>
<dbReference type="PANTHER" id="PTHR42695">
    <property type="entry name" value="GLUTAMINE AMIDOTRANSFERASE YLR126C-RELATED"/>
    <property type="match status" value="1"/>
</dbReference>
<evidence type="ECO:0000313" key="3">
    <source>
        <dbReference type="Proteomes" id="UP001139447"/>
    </source>
</evidence>
<dbReference type="CDD" id="cd01741">
    <property type="entry name" value="GATase1_1"/>
    <property type="match status" value="1"/>
</dbReference>
<dbReference type="EMBL" id="JALGBI010000004">
    <property type="protein sequence ID" value="MCJ0766170.1"/>
    <property type="molecule type" value="Genomic_DNA"/>
</dbReference>
<dbReference type="InterPro" id="IPR017926">
    <property type="entry name" value="GATASE"/>
</dbReference>
<organism evidence="2 3">
    <name type="scientific">Variovorax terrae</name>
    <dbReference type="NCBI Taxonomy" id="2923278"/>
    <lineage>
        <taxon>Bacteria</taxon>
        <taxon>Pseudomonadati</taxon>
        <taxon>Pseudomonadota</taxon>
        <taxon>Betaproteobacteria</taxon>
        <taxon>Burkholderiales</taxon>
        <taxon>Comamonadaceae</taxon>
        <taxon>Variovorax</taxon>
    </lineage>
</organism>
<evidence type="ECO:0000259" key="1">
    <source>
        <dbReference type="Pfam" id="PF00117"/>
    </source>
</evidence>
<dbReference type="AlphaFoldDB" id="A0A9X1W071"/>
<accession>A0A9X1W071</accession>
<dbReference type="Proteomes" id="UP001139447">
    <property type="component" value="Unassembled WGS sequence"/>
</dbReference>
<dbReference type="Pfam" id="PF00117">
    <property type="entry name" value="GATase"/>
    <property type="match status" value="1"/>
</dbReference>
<dbReference type="Gene3D" id="3.40.50.880">
    <property type="match status" value="1"/>
</dbReference>
<dbReference type="InterPro" id="IPR044992">
    <property type="entry name" value="ChyE-like"/>
</dbReference>
<gene>
    <name evidence="2" type="ORF">MMF98_23425</name>
</gene>
<reference evidence="2" key="1">
    <citation type="submission" date="2022-03" db="EMBL/GenBank/DDBJ databases">
        <authorList>
            <person name="Woo C.Y."/>
        </authorList>
    </citation>
    <scope>NUCLEOTIDE SEQUENCE</scope>
    <source>
        <strain evidence="2">CYS-02</strain>
    </source>
</reference>
<dbReference type="InterPro" id="IPR029062">
    <property type="entry name" value="Class_I_gatase-like"/>
</dbReference>
<name>A0A9X1W071_9BURK</name>
<dbReference type="PANTHER" id="PTHR42695:SF5">
    <property type="entry name" value="GLUTAMINE AMIDOTRANSFERASE YLR126C-RELATED"/>
    <property type="match status" value="1"/>
</dbReference>
<comment type="caution">
    <text evidence="2">The sequence shown here is derived from an EMBL/GenBank/DDBJ whole genome shotgun (WGS) entry which is preliminary data.</text>
</comment>
<keyword evidence="2" id="KW-0315">Glutamine amidotransferase</keyword>
<keyword evidence="3" id="KW-1185">Reference proteome</keyword>
<dbReference type="GO" id="GO:0005829">
    <property type="term" value="C:cytosol"/>
    <property type="evidence" value="ECO:0007669"/>
    <property type="project" value="TreeGrafter"/>
</dbReference>
<sequence length="232" mass="25323">MKPIAVIQHTEISAPGAIGPILAEHAREVRVFRVDRGEPVPKDVAPYGGLVSLGGSMNVHDPLPWIADELALIRNADRRGIPVAGHCLGSQLVALALGGRVCTHTHPEIGWSRLEPVASHLADAWWGPYALEAIETFQWHYDTFEPPSGSQLLASSPLCRNQAFIVAGRHLLIQSHLEATPEIIARMAVAGRRTEIPEAFEPTGYHQDLATRASRMHGVLSQLYARWLLSAP</sequence>
<proteinExistence type="predicted"/>
<evidence type="ECO:0000313" key="2">
    <source>
        <dbReference type="EMBL" id="MCJ0766170.1"/>
    </source>
</evidence>